<keyword evidence="8" id="KW-1185">Reference proteome</keyword>
<dbReference type="OrthoDB" id="340550at2759"/>
<dbReference type="PRINTS" id="PR00191">
    <property type="entry name" value="FACTINCAPA"/>
</dbReference>
<accession>A0A7R9Q9J3</accession>
<evidence type="ECO:0000256" key="5">
    <source>
        <dbReference type="RuleBase" id="RU365077"/>
    </source>
</evidence>
<dbReference type="SUPFAM" id="SSF90096">
    <property type="entry name" value="Subunits of heterodimeric actin filament capping protein Capz"/>
    <property type="match status" value="1"/>
</dbReference>
<dbReference type="FunFam" id="3.90.1150.210:FF:000003">
    <property type="entry name" value="F-actin-capping protein subunit alpha"/>
    <property type="match status" value="1"/>
</dbReference>
<dbReference type="Proteomes" id="UP000728032">
    <property type="component" value="Unassembled WGS sequence"/>
</dbReference>
<dbReference type="Gene3D" id="3.90.1150.210">
    <property type="entry name" value="F-actin capping protein, beta subunit"/>
    <property type="match status" value="1"/>
</dbReference>
<dbReference type="EMBL" id="OC914900">
    <property type="protein sequence ID" value="CAD7637332.1"/>
    <property type="molecule type" value="Genomic_DNA"/>
</dbReference>
<dbReference type="PROSITE" id="PS00748">
    <property type="entry name" value="F_ACTIN_CAPPING_A_1"/>
    <property type="match status" value="1"/>
</dbReference>
<dbReference type="Gene3D" id="3.30.1140.60">
    <property type="entry name" value="F-actin capping protein, alpha subunit"/>
    <property type="match status" value="1"/>
</dbReference>
<keyword evidence="6" id="KW-0175">Coiled coil</keyword>
<dbReference type="InterPro" id="IPR042489">
    <property type="entry name" value="CapZ_alpha_1"/>
</dbReference>
<feature type="coiled-coil region" evidence="6">
    <location>
        <begin position="221"/>
        <end position="248"/>
    </location>
</feature>
<dbReference type="InterPro" id="IPR017865">
    <property type="entry name" value="F-actin_cap_asu_CS"/>
</dbReference>
<dbReference type="EMBL" id="CAJPVJ010000075">
    <property type="protein sequence ID" value="CAG2160270.1"/>
    <property type="molecule type" value="Genomic_DNA"/>
</dbReference>
<dbReference type="AlphaFoldDB" id="A0A7R9Q9J3"/>
<evidence type="ECO:0000256" key="4">
    <source>
        <dbReference type="ARBA" id="ARBA00023203"/>
    </source>
</evidence>
<dbReference type="GO" id="GO:0051016">
    <property type="term" value="P:barbed-end actin filament capping"/>
    <property type="evidence" value="ECO:0007669"/>
    <property type="project" value="UniProtKB-UniRule"/>
</dbReference>
<dbReference type="InterPro" id="IPR002189">
    <property type="entry name" value="CapZ_alpha"/>
</dbReference>
<gene>
    <name evidence="7" type="ORF">ONB1V03_LOCUS755</name>
</gene>
<dbReference type="InterPro" id="IPR037282">
    <property type="entry name" value="CapZ_alpha/beta"/>
</dbReference>
<dbReference type="PANTHER" id="PTHR10653:SF0">
    <property type="entry name" value="F-ACTIN-CAPPING PROTEIN SUBUNIT ALPHA"/>
    <property type="match status" value="1"/>
</dbReference>
<sequence length="289" mass="33377">MASDLDEPLSDTEKIRIVTDFILHAPPGEFREVVNDVRQLLNNDQLLKEQASGVFSQYSKDQLTPVSIDSSQTQTLITEYNELGSNRYYDPRSRQSFKYDHLKEEASDYQSWTPDPTSEPWRSALEEVWSKYCADHYHNGISAVFGLSESNGQISLAACIEDHQFQPKNYWNGRWRSVWSLTFSGSGKAELKGTIKVQVHYYEDGNVQLVSCKDIKESIFINSEKQMADEMRQIVAEAEKEYQTAISENYTTMSETTFKALRRPLPVTRSKIEWNKIMSYRIGNELKQH</sequence>
<evidence type="ECO:0000256" key="2">
    <source>
        <dbReference type="ARBA" id="ARBA00014038"/>
    </source>
</evidence>
<dbReference type="GO" id="GO:0051015">
    <property type="term" value="F:actin filament binding"/>
    <property type="evidence" value="ECO:0007669"/>
    <property type="project" value="TreeGrafter"/>
</dbReference>
<evidence type="ECO:0000256" key="6">
    <source>
        <dbReference type="SAM" id="Coils"/>
    </source>
</evidence>
<dbReference type="GO" id="GO:0030036">
    <property type="term" value="P:actin cytoskeleton organization"/>
    <property type="evidence" value="ECO:0007669"/>
    <property type="project" value="TreeGrafter"/>
</dbReference>
<dbReference type="GO" id="GO:0030863">
    <property type="term" value="C:cortical cytoskeleton"/>
    <property type="evidence" value="ECO:0007669"/>
    <property type="project" value="TreeGrafter"/>
</dbReference>
<proteinExistence type="inferred from homology"/>
<dbReference type="PROSITE" id="PS00749">
    <property type="entry name" value="F_ACTIN_CAPPING_A_2"/>
    <property type="match status" value="1"/>
</dbReference>
<dbReference type="GO" id="GO:0008290">
    <property type="term" value="C:F-actin capping protein complex"/>
    <property type="evidence" value="ECO:0007669"/>
    <property type="project" value="UniProtKB-UniRule"/>
</dbReference>
<keyword evidence="3 5" id="KW-0117">Actin capping</keyword>
<comment type="subunit">
    <text evidence="5">Heterodimer of an alpha and a beta subunit.</text>
</comment>
<protein>
    <recommendedName>
        <fullName evidence="2 5">F-actin-capping protein subunit alpha</fullName>
    </recommendedName>
</protein>
<evidence type="ECO:0000313" key="7">
    <source>
        <dbReference type="EMBL" id="CAD7637332.1"/>
    </source>
</evidence>
<reference evidence="7" key="1">
    <citation type="submission" date="2020-11" db="EMBL/GenBank/DDBJ databases">
        <authorList>
            <person name="Tran Van P."/>
        </authorList>
    </citation>
    <scope>NUCLEOTIDE SEQUENCE</scope>
</reference>
<dbReference type="PANTHER" id="PTHR10653">
    <property type="entry name" value="F-ACTIN-CAPPING PROTEIN SUBUNIT ALPHA"/>
    <property type="match status" value="1"/>
</dbReference>
<dbReference type="InterPro" id="IPR042276">
    <property type="entry name" value="CapZ_alpha/beta_2"/>
</dbReference>
<keyword evidence="4 5" id="KW-0009">Actin-binding</keyword>
<organism evidence="7">
    <name type="scientific">Oppiella nova</name>
    <dbReference type="NCBI Taxonomy" id="334625"/>
    <lineage>
        <taxon>Eukaryota</taxon>
        <taxon>Metazoa</taxon>
        <taxon>Ecdysozoa</taxon>
        <taxon>Arthropoda</taxon>
        <taxon>Chelicerata</taxon>
        <taxon>Arachnida</taxon>
        <taxon>Acari</taxon>
        <taxon>Acariformes</taxon>
        <taxon>Sarcoptiformes</taxon>
        <taxon>Oribatida</taxon>
        <taxon>Brachypylina</taxon>
        <taxon>Oppioidea</taxon>
        <taxon>Oppiidae</taxon>
        <taxon>Oppiella</taxon>
    </lineage>
</organism>
<evidence type="ECO:0000256" key="1">
    <source>
        <dbReference type="ARBA" id="ARBA00010479"/>
    </source>
</evidence>
<evidence type="ECO:0000313" key="8">
    <source>
        <dbReference type="Proteomes" id="UP000728032"/>
    </source>
</evidence>
<evidence type="ECO:0000256" key="3">
    <source>
        <dbReference type="ARBA" id="ARBA00022467"/>
    </source>
</evidence>
<comment type="function">
    <text evidence="5">F-actin-capping proteins bind in a Ca(2+)-independent manner to the fast growing ends of actin filaments (barbed end) thereby blocking the exchange of subunits at these ends. Unlike other capping proteins (such as gelsolin and severin), these proteins do not sever actin filaments.</text>
</comment>
<name>A0A7R9Q9J3_9ACAR</name>
<comment type="similarity">
    <text evidence="1 5">Belongs to the F-actin-capping protein alpha subunit family.</text>
</comment>
<dbReference type="Pfam" id="PF01267">
    <property type="entry name" value="F-actin_cap_A"/>
    <property type="match status" value="1"/>
</dbReference>